<dbReference type="CDD" id="cd00448">
    <property type="entry name" value="YjgF_YER057c_UK114_family"/>
    <property type="match status" value="1"/>
</dbReference>
<organism evidence="3 4">
    <name type="scientific">Fulvimonas soli</name>
    <dbReference type="NCBI Taxonomy" id="155197"/>
    <lineage>
        <taxon>Bacteria</taxon>
        <taxon>Pseudomonadati</taxon>
        <taxon>Pseudomonadota</taxon>
        <taxon>Gammaproteobacteria</taxon>
        <taxon>Lysobacterales</taxon>
        <taxon>Rhodanobacteraceae</taxon>
        <taxon>Fulvimonas</taxon>
    </lineage>
</organism>
<dbReference type="EMBL" id="QGHC01000008">
    <property type="protein sequence ID" value="PWK85796.1"/>
    <property type="molecule type" value="Genomic_DNA"/>
</dbReference>
<evidence type="ECO:0000256" key="1">
    <source>
        <dbReference type="ARBA" id="ARBA00010552"/>
    </source>
</evidence>
<dbReference type="OrthoDB" id="9803101at2"/>
<dbReference type="AlphaFoldDB" id="A0A316HWG0"/>
<comment type="caution">
    <text evidence="3">The sequence shown here is derived from an EMBL/GenBank/DDBJ whole genome shotgun (WGS) entry which is preliminary data.</text>
</comment>
<reference evidence="3 4" key="1">
    <citation type="submission" date="2018-05" db="EMBL/GenBank/DDBJ databases">
        <title>Genomic Encyclopedia of Type Strains, Phase IV (KMG-IV): sequencing the most valuable type-strain genomes for metagenomic binning, comparative biology and taxonomic classification.</title>
        <authorList>
            <person name="Goeker M."/>
        </authorList>
    </citation>
    <scope>NUCLEOTIDE SEQUENCE [LARGE SCALE GENOMIC DNA]</scope>
    <source>
        <strain evidence="3 4">DSM 14263</strain>
    </source>
</reference>
<sequence length="164" mass="17146">MGKPFLCVLLAVAATAAHAAGPSARDGVRFLSPDTLSRTAGYSHVAVAPAGRTVYVSGRMALDRQGRLVGGSDFRAQAEQVFANLKTALEAGGASFEDVAKLDFYVTDMAGAPALREVRDRYIDAAHPPVSTLVEVRRLVREDALLEVAATAVLPDAPARSAGP</sequence>
<protein>
    <submittedName>
        <fullName evidence="3">Enamine deaminase RidA (YjgF/YER057c/UK114 family)</fullName>
    </submittedName>
</protein>
<evidence type="ECO:0000313" key="3">
    <source>
        <dbReference type="EMBL" id="PWK85796.1"/>
    </source>
</evidence>
<dbReference type="GO" id="GO:0019239">
    <property type="term" value="F:deaminase activity"/>
    <property type="evidence" value="ECO:0007669"/>
    <property type="project" value="TreeGrafter"/>
</dbReference>
<comment type="similarity">
    <text evidence="1">Belongs to the RutC family.</text>
</comment>
<dbReference type="Proteomes" id="UP000245812">
    <property type="component" value="Unassembled WGS sequence"/>
</dbReference>
<dbReference type="InterPro" id="IPR006175">
    <property type="entry name" value="YjgF/YER057c/UK114"/>
</dbReference>
<gene>
    <name evidence="3" type="ORF">C7456_10891</name>
</gene>
<feature type="signal peptide" evidence="2">
    <location>
        <begin position="1"/>
        <end position="19"/>
    </location>
</feature>
<keyword evidence="2" id="KW-0732">Signal</keyword>
<proteinExistence type="inferred from homology"/>
<dbReference type="Pfam" id="PF01042">
    <property type="entry name" value="Ribonuc_L-PSP"/>
    <property type="match status" value="1"/>
</dbReference>
<dbReference type="PANTHER" id="PTHR11803">
    <property type="entry name" value="2-IMINOBUTANOATE/2-IMINOPROPANOATE DEAMINASE RIDA"/>
    <property type="match status" value="1"/>
</dbReference>
<accession>A0A316HWG0</accession>
<evidence type="ECO:0000313" key="4">
    <source>
        <dbReference type="Proteomes" id="UP000245812"/>
    </source>
</evidence>
<keyword evidence="4" id="KW-1185">Reference proteome</keyword>
<dbReference type="InterPro" id="IPR035959">
    <property type="entry name" value="RutC-like_sf"/>
</dbReference>
<feature type="chain" id="PRO_5016233329" evidence="2">
    <location>
        <begin position="20"/>
        <end position="164"/>
    </location>
</feature>
<dbReference type="GO" id="GO:0005829">
    <property type="term" value="C:cytosol"/>
    <property type="evidence" value="ECO:0007669"/>
    <property type="project" value="TreeGrafter"/>
</dbReference>
<dbReference type="SUPFAM" id="SSF55298">
    <property type="entry name" value="YjgF-like"/>
    <property type="match status" value="1"/>
</dbReference>
<dbReference type="PANTHER" id="PTHR11803:SF58">
    <property type="entry name" value="PROTEIN HMF1-RELATED"/>
    <property type="match status" value="1"/>
</dbReference>
<dbReference type="Gene3D" id="3.30.1330.40">
    <property type="entry name" value="RutC-like"/>
    <property type="match status" value="1"/>
</dbReference>
<evidence type="ECO:0000256" key="2">
    <source>
        <dbReference type="SAM" id="SignalP"/>
    </source>
</evidence>
<dbReference type="RefSeq" id="WP_109723926.1">
    <property type="nucleotide sequence ID" value="NZ_MSZV01000089.1"/>
</dbReference>
<name>A0A316HWG0_9GAMM</name>